<keyword evidence="1" id="KW-0812">Transmembrane</keyword>
<evidence type="ECO:0000313" key="3">
    <source>
        <dbReference type="Proteomes" id="UP000030689"/>
    </source>
</evidence>
<keyword evidence="1" id="KW-1133">Transmembrane helix</keyword>
<organism evidence="2 3">
    <name type="scientific">Eutrema salsugineum</name>
    <name type="common">Saltwater cress</name>
    <name type="synonym">Sisymbrium salsugineum</name>
    <dbReference type="NCBI Taxonomy" id="72664"/>
    <lineage>
        <taxon>Eukaryota</taxon>
        <taxon>Viridiplantae</taxon>
        <taxon>Streptophyta</taxon>
        <taxon>Embryophyta</taxon>
        <taxon>Tracheophyta</taxon>
        <taxon>Spermatophyta</taxon>
        <taxon>Magnoliopsida</taxon>
        <taxon>eudicotyledons</taxon>
        <taxon>Gunneridae</taxon>
        <taxon>Pentapetalae</taxon>
        <taxon>rosids</taxon>
        <taxon>malvids</taxon>
        <taxon>Brassicales</taxon>
        <taxon>Brassicaceae</taxon>
        <taxon>Eutremeae</taxon>
        <taxon>Eutrema</taxon>
    </lineage>
</organism>
<accession>V4KE37</accession>
<evidence type="ECO:0000313" key="2">
    <source>
        <dbReference type="EMBL" id="ESQ35980.1"/>
    </source>
</evidence>
<keyword evidence="1" id="KW-0472">Membrane</keyword>
<keyword evidence="3" id="KW-1185">Reference proteome</keyword>
<dbReference type="AlphaFoldDB" id="V4KE37"/>
<reference evidence="2 3" key="1">
    <citation type="journal article" date="2013" name="Front. Plant Sci.">
        <title>The Reference Genome of the Halophytic Plant Eutrema salsugineum.</title>
        <authorList>
            <person name="Yang R."/>
            <person name="Jarvis D.E."/>
            <person name="Chen H."/>
            <person name="Beilstein M.A."/>
            <person name="Grimwood J."/>
            <person name="Jenkins J."/>
            <person name="Shu S."/>
            <person name="Prochnik S."/>
            <person name="Xin M."/>
            <person name="Ma C."/>
            <person name="Schmutz J."/>
            <person name="Wing R.A."/>
            <person name="Mitchell-Olds T."/>
            <person name="Schumaker K.S."/>
            <person name="Wang X."/>
        </authorList>
    </citation>
    <scope>NUCLEOTIDE SEQUENCE [LARGE SCALE GENOMIC DNA]</scope>
</reference>
<dbReference type="EMBL" id="KI517683">
    <property type="protein sequence ID" value="ESQ35980.1"/>
    <property type="molecule type" value="Genomic_DNA"/>
</dbReference>
<sequence length="71" mass="8166">MCVVYTYTIQVKQTSIISRNGNRSETRNPKSSPKKICIASLLLLFTCILYHPAPIYQTFLICLTDDHKNFL</sequence>
<evidence type="ECO:0000256" key="1">
    <source>
        <dbReference type="SAM" id="Phobius"/>
    </source>
</evidence>
<dbReference type="KEGG" id="eus:EUTSA_v10009268mg"/>
<feature type="transmembrane region" description="Helical" evidence="1">
    <location>
        <begin position="36"/>
        <end position="53"/>
    </location>
</feature>
<gene>
    <name evidence="2" type="ORF">EUTSA_v10009268mg</name>
</gene>
<dbReference type="Gramene" id="ESQ35980">
    <property type="protein sequence ID" value="ESQ35980"/>
    <property type="gene ID" value="EUTSA_v10009268mg"/>
</dbReference>
<name>V4KE37_EUTSA</name>
<dbReference type="Proteomes" id="UP000030689">
    <property type="component" value="Unassembled WGS sequence"/>
</dbReference>
<protein>
    <submittedName>
        <fullName evidence="2">Uncharacterized protein</fullName>
    </submittedName>
</protein>
<proteinExistence type="predicted"/>